<dbReference type="GO" id="GO:0015920">
    <property type="term" value="P:lipopolysaccharide transport"/>
    <property type="evidence" value="ECO:0007669"/>
    <property type="project" value="InterPro"/>
</dbReference>
<dbReference type="GeneID" id="300942884"/>
<evidence type="ECO:0000313" key="7">
    <source>
        <dbReference type="EMBL" id="ALS34170.1"/>
    </source>
</evidence>
<dbReference type="HAMAP" id="MF_01411">
    <property type="entry name" value="LPS_assembly_LptD"/>
    <property type="match status" value="1"/>
</dbReference>
<evidence type="ECO:0000256" key="1">
    <source>
        <dbReference type="ARBA" id="ARBA00022729"/>
    </source>
</evidence>
<comment type="caution">
    <text evidence="4">Lacks conserved residue(s) required for the propagation of feature annotation.</text>
</comment>
<dbReference type="GO" id="GO:0009279">
    <property type="term" value="C:cell outer membrane"/>
    <property type="evidence" value="ECO:0007669"/>
    <property type="project" value="UniProtKB-SubCell"/>
</dbReference>
<dbReference type="InterPro" id="IPR050218">
    <property type="entry name" value="LptD"/>
</dbReference>
<evidence type="ECO:0000256" key="2">
    <source>
        <dbReference type="ARBA" id="ARBA00023136"/>
    </source>
</evidence>
<dbReference type="Proteomes" id="UP000065261">
    <property type="component" value="Chromosome I"/>
</dbReference>
<comment type="subunit">
    <text evidence="4">Component of the lipopolysaccharide transport and assembly complex. Interacts with LptE and LptA.</text>
</comment>
<evidence type="ECO:0000256" key="4">
    <source>
        <dbReference type="HAMAP-Rule" id="MF_01411"/>
    </source>
</evidence>
<protein>
    <recommendedName>
        <fullName evidence="4">LPS-assembly protein LptD</fullName>
    </recommendedName>
</protein>
<dbReference type="Pfam" id="PF04453">
    <property type="entry name" value="LptD"/>
    <property type="match status" value="1"/>
</dbReference>
<accession>A0A0U2WLE0</accession>
<keyword evidence="3 4" id="KW-0998">Cell outer membrane</keyword>
<dbReference type="InterPro" id="IPR007543">
    <property type="entry name" value="LptD_C"/>
</dbReference>
<dbReference type="GO" id="GO:1990351">
    <property type="term" value="C:transporter complex"/>
    <property type="evidence" value="ECO:0007669"/>
    <property type="project" value="TreeGrafter"/>
</dbReference>
<proteinExistence type="inferred from homology"/>
<dbReference type="PANTHER" id="PTHR30189">
    <property type="entry name" value="LPS-ASSEMBLY PROTEIN"/>
    <property type="match status" value="1"/>
</dbReference>
<organism evidence="7">
    <name type="scientific">Pseudoalteromonas translucida KMM 520</name>
    <dbReference type="NCBI Taxonomy" id="1315283"/>
    <lineage>
        <taxon>Bacteria</taxon>
        <taxon>Pseudomonadati</taxon>
        <taxon>Pseudomonadota</taxon>
        <taxon>Gammaproteobacteria</taxon>
        <taxon>Alteromonadales</taxon>
        <taxon>Pseudoalteromonadaceae</taxon>
        <taxon>Pseudoalteromonas</taxon>
    </lineage>
</organism>
<dbReference type="SMR" id="A0A0U2WLE0"/>
<feature type="signal peptide" evidence="4">
    <location>
        <begin position="1"/>
        <end position="19"/>
    </location>
</feature>
<evidence type="ECO:0000313" key="8">
    <source>
        <dbReference type="Proteomes" id="UP000065261"/>
    </source>
</evidence>
<evidence type="ECO:0000256" key="3">
    <source>
        <dbReference type="ARBA" id="ARBA00023237"/>
    </source>
</evidence>
<dbReference type="InterPro" id="IPR020889">
    <property type="entry name" value="LipoPS_assembly_LptD"/>
</dbReference>
<comment type="function">
    <text evidence="4">Together with LptE, is involved in the assembly of lipopolysaccharide (LPS) at the surface of the outer membrane.</text>
</comment>
<dbReference type="RefSeq" id="WP_041454580.1">
    <property type="nucleotide sequence ID" value="NZ_CP011034.1"/>
</dbReference>
<comment type="similarity">
    <text evidence="4">Belongs to the LptD family.</text>
</comment>
<evidence type="ECO:0000259" key="5">
    <source>
        <dbReference type="Pfam" id="PF03968"/>
    </source>
</evidence>
<dbReference type="Pfam" id="PF03968">
    <property type="entry name" value="LptD_N"/>
    <property type="match status" value="1"/>
</dbReference>
<dbReference type="EMBL" id="CP011034">
    <property type="protein sequence ID" value="ALS34170.1"/>
    <property type="molecule type" value="Genomic_DNA"/>
</dbReference>
<feature type="chain" id="PRO_5008996817" description="LPS-assembly protein LptD" evidence="4">
    <location>
        <begin position="20"/>
        <end position="748"/>
    </location>
</feature>
<dbReference type="AlphaFoldDB" id="A0A0U2WLE0"/>
<reference evidence="7 8" key="1">
    <citation type="submission" date="2015-03" db="EMBL/GenBank/DDBJ databases">
        <authorList>
            <person name="Murphy D."/>
        </authorList>
    </citation>
    <scope>NUCLEOTIDE SEQUENCE [LARGE SCALE GENOMIC DNA]</scope>
    <source>
        <strain evidence="7 8">KMM 520</strain>
    </source>
</reference>
<dbReference type="GO" id="GO:0043165">
    <property type="term" value="P:Gram-negative-bacterium-type cell outer membrane assembly"/>
    <property type="evidence" value="ECO:0007669"/>
    <property type="project" value="UniProtKB-UniRule"/>
</dbReference>
<dbReference type="PATRIC" id="fig|1315283.4.peg.2758"/>
<gene>
    <name evidence="4 7" type="primary">lptD</name>
    <name evidence="7" type="ORF">PTRA_a3165</name>
</gene>
<dbReference type="OrthoDB" id="9760225at2"/>
<keyword evidence="1 4" id="KW-0732">Signal</keyword>
<dbReference type="KEGG" id="ptn:PTRA_a3165"/>
<sequence precursor="true">MSKTWGILMLSVLSAPSLAETELTHKFCGTSMQTRAWQPLPGLKLGMVDIRANDVELLGTQSAEFTGNVDINTVNMSLSAQTALIDKQRGLLNATGPITYRDKISEVNSTGLNADLNNSAISLLGAQYSLTQQLGKGGAEKLTVDESGLMLMNASFTACPGEVPVWAIEADEINLSREEGWGETYNAVLRILDTPVLYLPYFTFPLDERRKSGLLTPSFSSSDRYGLETITPYYWNIAPNLDATITPRYMSRKGLQLQTEFRYLTQEHEGLVGIEYLNKDDSDPDLGDRYMFHWQQKSYLGENWRANVDITNVSDDNYLTDLDSNYASKTDTQLYRTGSLTHMGDTWRTDITVQNFEVLGDHLESYTALPQISFTQTAPWQYDNFDFSVSGEVSHFTNSSAIIDQATRIHIEPKARFDYKEHAWSFLSEVSILQTNYKQHGDLEGTQYSESVSRTLPKVRLYTQLNFERETSYFIDDGIQTLEPQLQYLYTPNEDQSDIGLFDTAKLQDDFFGLFRDTRFSGVDRIAAANQFTLGATTRLFDKKHQEVFNFSAGQIFYLSDSAKPTEQGLNSDTNYNALFAAQTMVHWHRRWYLSAGIQYDTDGKQIIQSNVTLDYKGDDNELVQLNHRYSDDVSGNAIEQTGLFTSIPVSDEWQFIASYHRDLENNRSIEVLSGLQYESCCWAFQITGHRQIVTDLNQSIGQQQATFDSSIRLNFVLKGLGSKSRYDAKKLLQQGIFGYRRPYFLND</sequence>
<comment type="subcellular location">
    <subcellularLocation>
        <location evidence="4">Cell outer membrane</location>
    </subcellularLocation>
</comment>
<name>A0A0U2WLE0_9GAMM</name>
<evidence type="ECO:0000259" key="6">
    <source>
        <dbReference type="Pfam" id="PF04453"/>
    </source>
</evidence>
<dbReference type="PANTHER" id="PTHR30189:SF1">
    <property type="entry name" value="LPS-ASSEMBLY PROTEIN LPTD"/>
    <property type="match status" value="1"/>
</dbReference>
<keyword evidence="2 4" id="KW-0472">Membrane</keyword>
<dbReference type="InterPro" id="IPR005653">
    <property type="entry name" value="OstA-like_N"/>
</dbReference>
<feature type="domain" description="Organic solvent tolerance-like N-terminal" evidence="5">
    <location>
        <begin position="50"/>
        <end position="180"/>
    </location>
</feature>
<feature type="domain" description="LptD C-terminal" evidence="6">
    <location>
        <begin position="288"/>
        <end position="654"/>
    </location>
</feature>